<protein>
    <submittedName>
        <fullName evidence="1">SRPBCC domain-containing protein</fullName>
    </submittedName>
</protein>
<dbReference type="SUPFAM" id="SSF55961">
    <property type="entry name" value="Bet v1-like"/>
    <property type="match status" value="1"/>
</dbReference>
<organism evidence="1 2">
    <name type="scientific">Leptospira ellisii</name>
    <dbReference type="NCBI Taxonomy" id="2023197"/>
    <lineage>
        <taxon>Bacteria</taxon>
        <taxon>Pseudomonadati</taxon>
        <taxon>Spirochaetota</taxon>
        <taxon>Spirochaetia</taxon>
        <taxon>Leptospirales</taxon>
        <taxon>Leptospiraceae</taxon>
        <taxon>Leptospira</taxon>
    </lineage>
</organism>
<gene>
    <name evidence="1" type="ORF">CH379_003985</name>
</gene>
<proteinExistence type="predicted"/>
<dbReference type="Proteomes" id="UP000232122">
    <property type="component" value="Unassembled WGS sequence"/>
</dbReference>
<reference evidence="1 2" key="1">
    <citation type="journal article" date="2018" name="Microb. Genom.">
        <title>Deciphering the unexplored Leptospira diversity from soils uncovers genomic evolution to virulence.</title>
        <authorList>
            <person name="Thibeaux R."/>
            <person name="Iraola G."/>
            <person name="Ferres I."/>
            <person name="Bierque E."/>
            <person name="Girault D."/>
            <person name="Soupe-Gilbert M.E."/>
            <person name="Picardeau M."/>
            <person name="Goarant C."/>
        </authorList>
    </citation>
    <scope>NUCLEOTIDE SEQUENCE [LARGE SCALE GENOMIC DNA]</scope>
    <source>
        <strain evidence="1 2">ATI7-C-A5</strain>
    </source>
</reference>
<dbReference type="AlphaFoldDB" id="A0AAE4QKQ7"/>
<name>A0AAE4QKQ7_9LEPT</name>
<evidence type="ECO:0000313" key="2">
    <source>
        <dbReference type="Proteomes" id="UP000232122"/>
    </source>
</evidence>
<dbReference type="InterPro" id="IPR023393">
    <property type="entry name" value="START-like_dom_sf"/>
</dbReference>
<keyword evidence="2" id="KW-1185">Reference proteome</keyword>
<accession>A0AAE4QKQ7</accession>
<comment type="caution">
    <text evidence="1">The sequence shown here is derived from an EMBL/GenBank/DDBJ whole genome shotgun (WGS) entry which is preliminary data.</text>
</comment>
<evidence type="ECO:0000313" key="1">
    <source>
        <dbReference type="EMBL" id="MDV6234789.1"/>
    </source>
</evidence>
<dbReference type="Gene3D" id="3.30.530.20">
    <property type="match status" value="1"/>
</dbReference>
<sequence>MNPEEFSNWFLSGEGVGIESVSIDPRPGGRFRIDMSLDGNILPHEGEYW</sequence>
<dbReference type="EMBL" id="NPEF02000002">
    <property type="protein sequence ID" value="MDV6234789.1"/>
    <property type="molecule type" value="Genomic_DNA"/>
</dbReference>